<proteinExistence type="inferred from homology"/>
<evidence type="ECO:0000256" key="1">
    <source>
        <dbReference type="ARBA" id="ARBA00004651"/>
    </source>
</evidence>
<protein>
    <submittedName>
        <fullName evidence="9">Flagellar motor component MotA</fullName>
    </submittedName>
</protein>
<keyword evidence="5 7" id="KW-0472">Membrane</keyword>
<dbReference type="OrthoDB" id="9806929at2"/>
<keyword evidence="9" id="KW-0282">Flagellum</keyword>
<evidence type="ECO:0000259" key="8">
    <source>
        <dbReference type="Pfam" id="PF01618"/>
    </source>
</evidence>
<dbReference type="Proteomes" id="UP000192907">
    <property type="component" value="Unassembled WGS sequence"/>
</dbReference>
<feature type="domain" description="MotA/TolQ/ExbB proton channel" evidence="8">
    <location>
        <begin position="118"/>
        <end position="217"/>
    </location>
</feature>
<evidence type="ECO:0000256" key="2">
    <source>
        <dbReference type="ARBA" id="ARBA00022475"/>
    </source>
</evidence>
<dbReference type="GO" id="GO:0005886">
    <property type="term" value="C:plasma membrane"/>
    <property type="evidence" value="ECO:0007669"/>
    <property type="project" value="UniProtKB-SubCell"/>
</dbReference>
<feature type="transmembrane region" description="Helical" evidence="7">
    <location>
        <begin position="188"/>
        <end position="210"/>
    </location>
</feature>
<evidence type="ECO:0000313" key="9">
    <source>
        <dbReference type="EMBL" id="SMF71108.1"/>
    </source>
</evidence>
<feature type="transmembrane region" description="Helical" evidence="7">
    <location>
        <begin position="30"/>
        <end position="46"/>
    </location>
</feature>
<gene>
    <name evidence="9" type="ORF">SAMN06296036_12630</name>
</gene>
<dbReference type="Pfam" id="PF01618">
    <property type="entry name" value="MotA_ExbB"/>
    <property type="match status" value="1"/>
</dbReference>
<dbReference type="PANTHER" id="PTHR30433:SF2">
    <property type="entry name" value="MOTILITY PROTEIN A"/>
    <property type="match status" value="1"/>
</dbReference>
<dbReference type="AlphaFoldDB" id="A0A1Y6CKG9"/>
<keyword evidence="6" id="KW-0813">Transport</keyword>
<dbReference type="RefSeq" id="WP_132324289.1">
    <property type="nucleotide sequence ID" value="NZ_FWZT01000026.1"/>
</dbReference>
<dbReference type="GO" id="GO:0006935">
    <property type="term" value="P:chemotaxis"/>
    <property type="evidence" value="ECO:0007669"/>
    <property type="project" value="InterPro"/>
</dbReference>
<dbReference type="STRING" id="1513793.SAMN06296036_12630"/>
<comment type="subcellular location">
    <subcellularLocation>
        <location evidence="1">Cell membrane</location>
        <topology evidence="1">Multi-pass membrane protein</topology>
    </subcellularLocation>
    <subcellularLocation>
        <location evidence="6">Membrane</location>
        <topology evidence="6">Multi-pass membrane protein</topology>
    </subcellularLocation>
</comment>
<dbReference type="PANTHER" id="PTHR30433">
    <property type="entry name" value="CHEMOTAXIS PROTEIN MOTA"/>
    <property type="match status" value="1"/>
</dbReference>
<dbReference type="InterPro" id="IPR002898">
    <property type="entry name" value="MotA_ExbB_proton_chnl"/>
</dbReference>
<evidence type="ECO:0000256" key="5">
    <source>
        <dbReference type="ARBA" id="ARBA00023136"/>
    </source>
</evidence>
<keyword evidence="9" id="KW-0969">Cilium</keyword>
<evidence type="ECO:0000256" key="3">
    <source>
        <dbReference type="ARBA" id="ARBA00022692"/>
    </source>
</evidence>
<evidence type="ECO:0000256" key="4">
    <source>
        <dbReference type="ARBA" id="ARBA00022989"/>
    </source>
</evidence>
<accession>A0A1Y6CKG9</accession>
<dbReference type="EMBL" id="FWZT01000026">
    <property type="protein sequence ID" value="SMF71108.1"/>
    <property type="molecule type" value="Genomic_DNA"/>
</dbReference>
<keyword evidence="9" id="KW-0966">Cell projection</keyword>
<keyword evidence="3 7" id="KW-0812">Transmembrane</keyword>
<dbReference type="GO" id="GO:0071978">
    <property type="term" value="P:bacterial-type flagellum-dependent swarming motility"/>
    <property type="evidence" value="ECO:0007669"/>
    <property type="project" value="InterPro"/>
</dbReference>
<keyword evidence="4 7" id="KW-1133">Transmembrane helix</keyword>
<name>A0A1Y6CKG9_9BACT</name>
<comment type="similarity">
    <text evidence="6">Belongs to the exbB/tolQ family.</text>
</comment>
<organism evidence="9 10">
    <name type="scientific">Pseudobacteriovorax antillogorgiicola</name>
    <dbReference type="NCBI Taxonomy" id="1513793"/>
    <lineage>
        <taxon>Bacteria</taxon>
        <taxon>Pseudomonadati</taxon>
        <taxon>Bdellovibrionota</taxon>
        <taxon>Oligoflexia</taxon>
        <taxon>Oligoflexales</taxon>
        <taxon>Pseudobacteriovoracaceae</taxon>
        <taxon>Pseudobacteriovorax</taxon>
    </lineage>
</organism>
<keyword evidence="6" id="KW-0653">Protein transport</keyword>
<reference evidence="10" key="1">
    <citation type="submission" date="2017-04" db="EMBL/GenBank/DDBJ databases">
        <authorList>
            <person name="Varghese N."/>
            <person name="Submissions S."/>
        </authorList>
    </citation>
    <scope>NUCLEOTIDE SEQUENCE [LARGE SCALE GENOMIC DNA]</scope>
    <source>
        <strain evidence="10">RKEM611</strain>
    </source>
</reference>
<evidence type="ECO:0000256" key="6">
    <source>
        <dbReference type="RuleBase" id="RU004057"/>
    </source>
</evidence>
<keyword evidence="2" id="KW-1003">Cell membrane</keyword>
<sequence length="232" mass="25491">MQIIGIVSALLVIIIGFTERDQSMGFFDPVALTVICVGMLGALVLSSRPKDFIGTLVSLREILPFFARYSEESDRIEAERVKLEDLWVQGKKIEAANLAEASKYEEIRLMMDYIMSRADDAVLDNRFTALGHRCVDRWEPVVANWEQLAKLGPAFGMVGTLTGMILLFKDFGTGDSNIGASLSLALLSTLYGLVLGSGVAGPIGSFLSTLMNQRIQVLKRCHKTVKQLVKMG</sequence>
<keyword evidence="10" id="KW-1185">Reference proteome</keyword>
<evidence type="ECO:0000256" key="7">
    <source>
        <dbReference type="SAM" id="Phobius"/>
    </source>
</evidence>
<dbReference type="InterPro" id="IPR047055">
    <property type="entry name" value="MotA-like"/>
</dbReference>
<dbReference type="GO" id="GO:0015031">
    <property type="term" value="P:protein transport"/>
    <property type="evidence" value="ECO:0007669"/>
    <property type="project" value="UniProtKB-KW"/>
</dbReference>
<feature type="transmembrane region" description="Helical" evidence="7">
    <location>
        <begin position="148"/>
        <end position="168"/>
    </location>
</feature>
<evidence type="ECO:0000313" key="10">
    <source>
        <dbReference type="Proteomes" id="UP000192907"/>
    </source>
</evidence>